<keyword evidence="3" id="KW-1185">Reference proteome</keyword>
<dbReference type="GO" id="GO:0008745">
    <property type="term" value="F:N-acetylmuramoyl-L-alanine amidase activity"/>
    <property type="evidence" value="ECO:0007669"/>
    <property type="project" value="InterPro"/>
</dbReference>
<reference evidence="2 3" key="1">
    <citation type="submission" date="2020-04" db="EMBL/GenBank/DDBJ databases">
        <title>Enterovirga sp. isolate from soil.</title>
        <authorList>
            <person name="Chea S."/>
            <person name="Kim D.-U."/>
        </authorList>
    </citation>
    <scope>NUCLEOTIDE SEQUENCE [LARGE SCALE GENOMIC DNA]</scope>
    <source>
        <strain evidence="2 3">DB1703</strain>
    </source>
</reference>
<dbReference type="RefSeq" id="WP_171218586.1">
    <property type="nucleotide sequence ID" value="NZ_JABEPP010000003.1"/>
</dbReference>
<feature type="domain" description="N-acetylmuramoyl-L-alanine amidase" evidence="1">
    <location>
        <begin position="145"/>
        <end position="257"/>
    </location>
</feature>
<evidence type="ECO:0000259" key="1">
    <source>
        <dbReference type="Pfam" id="PF01510"/>
    </source>
</evidence>
<name>A0A849I9K4_9HYPH</name>
<protein>
    <submittedName>
        <fullName evidence="2">N-acetylmuramoyl-L-alanine amidase</fullName>
    </submittedName>
</protein>
<evidence type="ECO:0000313" key="2">
    <source>
        <dbReference type="EMBL" id="NNM73089.1"/>
    </source>
</evidence>
<proteinExistence type="predicted"/>
<dbReference type="InterPro" id="IPR002502">
    <property type="entry name" value="Amidase_domain"/>
</dbReference>
<comment type="caution">
    <text evidence="2">The sequence shown here is derived from an EMBL/GenBank/DDBJ whole genome shotgun (WGS) entry which is preliminary data.</text>
</comment>
<dbReference type="GO" id="GO:0009253">
    <property type="term" value="P:peptidoglycan catabolic process"/>
    <property type="evidence" value="ECO:0007669"/>
    <property type="project" value="InterPro"/>
</dbReference>
<dbReference type="EMBL" id="JABEPP010000003">
    <property type="protein sequence ID" value="NNM73089.1"/>
    <property type="molecule type" value="Genomic_DNA"/>
</dbReference>
<dbReference type="InterPro" id="IPR036505">
    <property type="entry name" value="Amidase/PGRP_sf"/>
</dbReference>
<dbReference type="SUPFAM" id="SSF55846">
    <property type="entry name" value="N-acetylmuramoyl-L-alanine amidase-like"/>
    <property type="match status" value="1"/>
</dbReference>
<accession>A0A849I9K4</accession>
<dbReference type="Gene3D" id="3.40.80.10">
    <property type="entry name" value="Peptidoglycan recognition protein-like"/>
    <property type="match status" value="1"/>
</dbReference>
<sequence length="344" mass="37097">MAHFVALLRGEPDPDLDALEYLYFSDGGTARVGLWGYWDIWAKRACTVKVVSGPGSAKPSNTYGSAVLAFDLKGLTERSVIQAFSGDSPFSGKLECKRGGAGNLAAENKRRLDSGDPKEVYPGAKLVPLKAGFGNYMHSPNMVGVNGLAVHITAGPGKADGFTGNFHTRKVSTHFVIDREGMTAQYVAASLQSQAQGPGNPNFLSVEMVGSQDLKKIQYTEAMTTKQLDALTKLWAWVFITFPAPQWQLAGIYTGHKRNKQGLGMGHGLDSLYPDIGADFASRYPCAGAQSSINSCINTVGLSCHWWLDTALKSCPGVPMFTQLPQVLGFSEYKLASLSKYQLV</sequence>
<gene>
    <name evidence="2" type="ORF">HJG44_11935</name>
</gene>
<evidence type="ECO:0000313" key="3">
    <source>
        <dbReference type="Proteomes" id="UP000564885"/>
    </source>
</evidence>
<dbReference type="AlphaFoldDB" id="A0A849I9K4"/>
<dbReference type="Proteomes" id="UP000564885">
    <property type="component" value="Unassembled WGS sequence"/>
</dbReference>
<dbReference type="Pfam" id="PF01510">
    <property type="entry name" value="Amidase_2"/>
    <property type="match status" value="1"/>
</dbReference>
<organism evidence="2 3">
    <name type="scientific">Enterovirga aerilata</name>
    <dbReference type="NCBI Taxonomy" id="2730920"/>
    <lineage>
        <taxon>Bacteria</taxon>
        <taxon>Pseudomonadati</taxon>
        <taxon>Pseudomonadota</taxon>
        <taxon>Alphaproteobacteria</taxon>
        <taxon>Hyphomicrobiales</taxon>
        <taxon>Methylobacteriaceae</taxon>
        <taxon>Enterovirga</taxon>
    </lineage>
</organism>